<keyword evidence="1" id="KW-0812">Transmembrane</keyword>
<feature type="domain" description="Glycosyltransferase 2-like" evidence="2">
    <location>
        <begin position="6"/>
        <end position="133"/>
    </location>
</feature>
<comment type="caution">
    <text evidence="3">The sequence shown here is derived from an EMBL/GenBank/DDBJ whole genome shotgun (WGS) entry which is preliminary data.</text>
</comment>
<dbReference type="CDD" id="cd00761">
    <property type="entry name" value="Glyco_tranf_GTA_type"/>
    <property type="match status" value="1"/>
</dbReference>
<dbReference type="InterPro" id="IPR001173">
    <property type="entry name" value="Glyco_trans_2-like"/>
</dbReference>
<evidence type="ECO:0000256" key="1">
    <source>
        <dbReference type="SAM" id="Phobius"/>
    </source>
</evidence>
<dbReference type="Gene3D" id="3.90.550.10">
    <property type="entry name" value="Spore Coat Polysaccharide Biosynthesis Protein SpsA, Chain A"/>
    <property type="match status" value="1"/>
</dbReference>
<dbReference type="AlphaFoldDB" id="A0A4R3VUP8"/>
<dbReference type="Pfam" id="PF00535">
    <property type="entry name" value="Glycos_transf_2"/>
    <property type="match status" value="1"/>
</dbReference>
<dbReference type="EMBL" id="SMBY01000001">
    <property type="protein sequence ID" value="TCV08962.1"/>
    <property type="molecule type" value="Genomic_DNA"/>
</dbReference>
<keyword evidence="1" id="KW-1133">Transmembrane helix</keyword>
<accession>A0A4R3VUP8</accession>
<dbReference type="PANTHER" id="PTHR22916:SF3">
    <property type="entry name" value="UDP-GLCNAC:BETAGAL BETA-1,3-N-ACETYLGLUCOSAMINYLTRANSFERASE-LIKE PROTEIN 1"/>
    <property type="match status" value="1"/>
</dbReference>
<feature type="transmembrane region" description="Helical" evidence="1">
    <location>
        <begin position="223"/>
        <end position="242"/>
    </location>
</feature>
<keyword evidence="1" id="KW-0472">Membrane</keyword>
<keyword evidence="4" id="KW-1185">Reference proteome</keyword>
<evidence type="ECO:0000259" key="2">
    <source>
        <dbReference type="Pfam" id="PF00535"/>
    </source>
</evidence>
<dbReference type="GO" id="GO:0016758">
    <property type="term" value="F:hexosyltransferase activity"/>
    <property type="evidence" value="ECO:0007669"/>
    <property type="project" value="UniProtKB-ARBA"/>
</dbReference>
<dbReference type="RefSeq" id="WP_230514448.1">
    <property type="nucleotide sequence ID" value="NZ_JAWIZJ010000001.1"/>
</dbReference>
<evidence type="ECO:0000313" key="4">
    <source>
        <dbReference type="Proteomes" id="UP000295433"/>
    </source>
</evidence>
<evidence type="ECO:0000313" key="3">
    <source>
        <dbReference type="EMBL" id="TCV08962.1"/>
    </source>
</evidence>
<dbReference type="SUPFAM" id="SSF53448">
    <property type="entry name" value="Nucleotide-diphospho-sugar transferases"/>
    <property type="match status" value="1"/>
</dbReference>
<organism evidence="3 4">
    <name type="scientific">Samsonia erythrinae</name>
    <dbReference type="NCBI Taxonomy" id="160434"/>
    <lineage>
        <taxon>Bacteria</taxon>
        <taxon>Pseudomonadati</taxon>
        <taxon>Pseudomonadota</taxon>
        <taxon>Gammaproteobacteria</taxon>
        <taxon>Enterobacterales</taxon>
        <taxon>Pectobacteriaceae</taxon>
        <taxon>Samsonia</taxon>
    </lineage>
</organism>
<protein>
    <submittedName>
        <fullName evidence="3">Glycosyl transferase family 2</fullName>
    </submittedName>
</protein>
<keyword evidence="3" id="KW-0808">Transferase</keyword>
<gene>
    <name evidence="3" type="ORF">EDC54_101485</name>
</gene>
<proteinExistence type="predicted"/>
<dbReference type="PANTHER" id="PTHR22916">
    <property type="entry name" value="GLYCOSYLTRANSFERASE"/>
    <property type="match status" value="1"/>
</dbReference>
<reference evidence="3 4" key="1">
    <citation type="submission" date="2019-03" db="EMBL/GenBank/DDBJ databases">
        <title>Genomic Encyclopedia of Type Strains, Phase IV (KMG-IV): sequencing the most valuable type-strain genomes for metagenomic binning, comparative biology and taxonomic classification.</title>
        <authorList>
            <person name="Goeker M."/>
        </authorList>
    </citation>
    <scope>NUCLEOTIDE SEQUENCE [LARGE SCALE GENOMIC DNA]</scope>
    <source>
        <strain evidence="3 4">DSM 16730</strain>
    </source>
</reference>
<dbReference type="Proteomes" id="UP000295433">
    <property type="component" value="Unassembled WGS sequence"/>
</dbReference>
<dbReference type="InterPro" id="IPR029044">
    <property type="entry name" value="Nucleotide-diphossugar_trans"/>
</dbReference>
<sequence length="247" mass="28781">MDETFSIIMPAYNAGLTLDNSVQSVLKQSFGNFRLYIVDDCSTDNTKDIISSYFDSRIICMKTERNSGVAEARNKAIEIAHGKYIAFIDSDDIWRDDKLEKQYCYFNKNYDVVCSNYETFFSSVDLGLGVSRVSPEKITYKDMLKSNFIGNLTGAYNAEKLGKFYQKKIGHEDYVMWLNIMQKAQFAYCIQENLAYYRVSPTSLSGNKFRSMLWQWNVYRNEINLSLIASCYFFLCYVFYALQKRKN</sequence>
<name>A0A4R3VUP8_9GAMM</name>